<feature type="region of interest" description="Disordered" evidence="1">
    <location>
        <begin position="907"/>
        <end position="949"/>
    </location>
</feature>
<proteinExistence type="predicted"/>
<feature type="region of interest" description="Disordered" evidence="1">
    <location>
        <begin position="640"/>
        <end position="684"/>
    </location>
</feature>
<dbReference type="GO" id="GO:0006950">
    <property type="term" value="P:response to stress"/>
    <property type="evidence" value="ECO:0007669"/>
    <property type="project" value="UniProtKB-ARBA"/>
</dbReference>
<feature type="compositionally biased region" description="Basic and acidic residues" evidence="1">
    <location>
        <begin position="916"/>
        <end position="929"/>
    </location>
</feature>
<dbReference type="InterPro" id="IPR011009">
    <property type="entry name" value="Kinase-like_dom_sf"/>
</dbReference>
<dbReference type="Pfam" id="PF00069">
    <property type="entry name" value="Pkinase"/>
    <property type="match status" value="1"/>
</dbReference>
<dbReference type="GO" id="GO:0005737">
    <property type="term" value="C:cytoplasm"/>
    <property type="evidence" value="ECO:0007669"/>
    <property type="project" value="TreeGrafter"/>
</dbReference>
<feature type="compositionally biased region" description="Polar residues" evidence="1">
    <location>
        <begin position="673"/>
        <end position="684"/>
    </location>
</feature>
<feature type="compositionally biased region" description="Polar residues" evidence="1">
    <location>
        <begin position="640"/>
        <end position="666"/>
    </location>
</feature>
<organism evidence="5">
    <name type="scientific">Onchocerca flexuosa</name>
    <dbReference type="NCBI Taxonomy" id="387005"/>
    <lineage>
        <taxon>Eukaryota</taxon>
        <taxon>Metazoa</taxon>
        <taxon>Ecdysozoa</taxon>
        <taxon>Nematoda</taxon>
        <taxon>Chromadorea</taxon>
        <taxon>Rhabditida</taxon>
        <taxon>Spirurina</taxon>
        <taxon>Spiruromorpha</taxon>
        <taxon>Filarioidea</taxon>
        <taxon>Onchocercidae</taxon>
        <taxon>Onchocerca</taxon>
    </lineage>
</organism>
<evidence type="ECO:0000313" key="4">
    <source>
        <dbReference type="Proteomes" id="UP000267606"/>
    </source>
</evidence>
<dbReference type="WBParaSite" id="OFLC_0000088101-mRNA-1">
    <property type="protein sequence ID" value="OFLC_0000088101-mRNA-1"/>
    <property type="gene ID" value="OFLC_0000088101"/>
</dbReference>
<feature type="compositionally biased region" description="Acidic residues" evidence="1">
    <location>
        <begin position="932"/>
        <end position="941"/>
    </location>
</feature>
<keyword evidence="4" id="KW-1185">Reference proteome</keyword>
<dbReference type="PRINTS" id="PR00109">
    <property type="entry name" value="TYRKINASE"/>
</dbReference>
<evidence type="ECO:0000256" key="1">
    <source>
        <dbReference type="SAM" id="MobiDB-lite"/>
    </source>
</evidence>
<dbReference type="InterPro" id="IPR008271">
    <property type="entry name" value="Ser/Thr_kinase_AS"/>
</dbReference>
<evidence type="ECO:0000313" key="3">
    <source>
        <dbReference type="EMBL" id="VDO27437.1"/>
    </source>
</evidence>
<dbReference type="SMART" id="SM00220">
    <property type="entry name" value="S_TKc"/>
    <property type="match status" value="1"/>
</dbReference>
<sequence>MNFSTTKKSTKIPSGLRRLEDQSHSILLQDISSSQYLHQVPVNNENSDVEISTLIVHSTVDGLRRTRRCGDRYTFSIGYETMTVNSELARMMSDQNFASCKMNVNQSAPPAPFPKRLFADSVIVDEISVNNRAISPPGIMPAGINSGFQNLAPSNRSAIDILYRGLFSCFKPMWSYFGRSTESLLSGITKSTLAYPVDNWEIPFETITHLEWLGSGSQGAVFSGQLNGRLVAVKKVKDKSETEIKHLQHLNHENLIKFIGVCTQSPCFCIVMEYCGQGQLYEVIRSGHHIVKDTFGEWARQIGDGMNYLHQKRIIHRDLKSPNILVDNSDILKICDFGTSHQWDKQKSTVMSFCGTAAWMAPEIIKKEPCSEKVDIWSFGVVLWELLTQEIPYKDIDSMAIIWGVGSNNLSLPIPDTAPEGLKLLLRQCWSIKPQNRPSFSQILKHVAVFKSEIANISDEEWVEKKAVWKVYVIEYMKGVRQEKPMAQKNDALNERELLRMRREELKHAQDIREMYEDKLRRAAKIYSKLERCLHDLAVREQELVERERYVSEREKYGYNMCVKTNIFPPKSTLKNVKNVVMRMRPESNNTVSVTKQSVDVCSSNRALSYEGQEEMSSSEDEYRSDLVYRNSSARCSASSITTSGAFPSSQSLNFSRQNSGRSSLGYNRKSNKTSPRIPTSNSDTIEKLGTYGYKMMQIIIAEHNFSRDSSMRLSNYFCSYQTDLVRRSPTRNSGISEASCDSGFHNFNDAEFACGTSASGLVYECSLCGQPVNSMNFYRNAEGRWSDGRLTSQRRKNKRNVASSHRNSLQRMASVSTKEKRSPYTRSRQSLAEVALINNGATRKTPSHEIIDNTIVNSQNKIVSSPTTTKSTKAEMLVDEESSVTIPPSTSCQGIVKHEHTIMSNKQAVACGSERSSERDDRPTKEASDASAEESSEERDENNGNIFGSSLDSASTCCVVFQRFRNPQSTNDSERSSCQLITSSSTMESSLERSLEMAAIHSDGLSDKERQVRAVKNTIRTHRRTASVSSNLSTKEFLIQIKSFLFFLNESNILEAARQRTPLSIPSAVCETTSESDAEQTAYC</sequence>
<dbReference type="EMBL" id="UZAJ01000358">
    <property type="protein sequence ID" value="VDO27437.1"/>
    <property type="molecule type" value="Genomic_DNA"/>
</dbReference>
<dbReference type="InterPro" id="IPR051681">
    <property type="entry name" value="Ser/Thr_Kinases-Pseudokinases"/>
</dbReference>
<dbReference type="InterPro" id="IPR000719">
    <property type="entry name" value="Prot_kinase_dom"/>
</dbReference>
<accession>A0A183H072</accession>
<gene>
    <name evidence="3" type="ORF">OFLC_LOCUS882</name>
</gene>
<dbReference type="GO" id="GO:0005524">
    <property type="term" value="F:ATP binding"/>
    <property type="evidence" value="ECO:0007669"/>
    <property type="project" value="InterPro"/>
</dbReference>
<dbReference type="Gene3D" id="1.10.510.10">
    <property type="entry name" value="Transferase(Phosphotransferase) domain 1"/>
    <property type="match status" value="1"/>
</dbReference>
<dbReference type="SUPFAM" id="SSF56112">
    <property type="entry name" value="Protein kinase-like (PK-like)"/>
    <property type="match status" value="1"/>
</dbReference>
<dbReference type="STRING" id="387005.A0A183H072"/>
<dbReference type="AlphaFoldDB" id="A0A183H072"/>
<dbReference type="PANTHER" id="PTHR44329:SF304">
    <property type="entry name" value="MITOGEN-ACTIVATED PROTEIN KINASE KINASE KINASE 13-LIKE ISOFORM X1"/>
    <property type="match status" value="1"/>
</dbReference>
<evidence type="ECO:0000259" key="2">
    <source>
        <dbReference type="PROSITE" id="PS50011"/>
    </source>
</evidence>
<reference evidence="3 4" key="2">
    <citation type="submission" date="2018-11" db="EMBL/GenBank/DDBJ databases">
        <authorList>
            <consortium name="Pathogen Informatics"/>
        </authorList>
    </citation>
    <scope>NUCLEOTIDE SEQUENCE [LARGE SCALE GENOMIC DNA]</scope>
</reference>
<dbReference type="PROSITE" id="PS50011">
    <property type="entry name" value="PROTEIN_KINASE_DOM"/>
    <property type="match status" value="1"/>
</dbReference>
<dbReference type="Gene3D" id="3.30.200.20">
    <property type="entry name" value="Phosphorylase Kinase, domain 1"/>
    <property type="match status" value="1"/>
</dbReference>
<dbReference type="GO" id="GO:0004674">
    <property type="term" value="F:protein serine/threonine kinase activity"/>
    <property type="evidence" value="ECO:0007669"/>
    <property type="project" value="TreeGrafter"/>
</dbReference>
<dbReference type="InterPro" id="IPR001245">
    <property type="entry name" value="Ser-Thr/Tyr_kinase_cat_dom"/>
</dbReference>
<feature type="domain" description="Protein kinase" evidence="2">
    <location>
        <begin position="207"/>
        <end position="449"/>
    </location>
</feature>
<evidence type="ECO:0000313" key="5">
    <source>
        <dbReference type="WBParaSite" id="OFLC_0000088101-mRNA-1"/>
    </source>
</evidence>
<feature type="region of interest" description="Disordered" evidence="1">
    <location>
        <begin position="789"/>
        <end position="828"/>
    </location>
</feature>
<dbReference type="PANTHER" id="PTHR44329">
    <property type="entry name" value="SERINE/THREONINE-PROTEIN KINASE TNNI3K-RELATED"/>
    <property type="match status" value="1"/>
</dbReference>
<dbReference type="PROSITE" id="PS00108">
    <property type="entry name" value="PROTEIN_KINASE_ST"/>
    <property type="match status" value="1"/>
</dbReference>
<feature type="region of interest" description="Disordered" evidence="1">
    <location>
        <begin position="865"/>
        <end position="892"/>
    </location>
</feature>
<feature type="compositionally biased region" description="Polar residues" evidence="1">
    <location>
        <begin position="801"/>
        <end position="817"/>
    </location>
</feature>
<name>A0A183H072_9BILA</name>
<protein>
    <submittedName>
        <fullName evidence="5">Mitogen-activated protein kinase kinase kinase</fullName>
    </submittedName>
</protein>
<reference evidence="5" key="1">
    <citation type="submission" date="2016-06" db="UniProtKB">
        <authorList>
            <consortium name="WormBaseParasite"/>
        </authorList>
    </citation>
    <scope>IDENTIFICATION</scope>
</reference>
<dbReference type="Proteomes" id="UP000267606">
    <property type="component" value="Unassembled WGS sequence"/>
</dbReference>